<evidence type="ECO:0000313" key="8">
    <source>
        <dbReference type="Proteomes" id="UP000288805"/>
    </source>
</evidence>
<organism evidence="7 8">
    <name type="scientific">Vitis vinifera</name>
    <name type="common">Grape</name>
    <dbReference type="NCBI Taxonomy" id="29760"/>
    <lineage>
        <taxon>Eukaryota</taxon>
        <taxon>Viridiplantae</taxon>
        <taxon>Streptophyta</taxon>
        <taxon>Embryophyta</taxon>
        <taxon>Tracheophyta</taxon>
        <taxon>Spermatophyta</taxon>
        <taxon>Magnoliopsida</taxon>
        <taxon>eudicotyledons</taxon>
        <taxon>Gunneridae</taxon>
        <taxon>Pentapetalae</taxon>
        <taxon>rosids</taxon>
        <taxon>Vitales</taxon>
        <taxon>Vitaceae</taxon>
        <taxon>Viteae</taxon>
        <taxon>Vitis</taxon>
    </lineage>
</organism>
<dbReference type="GO" id="GO:0004519">
    <property type="term" value="F:endonuclease activity"/>
    <property type="evidence" value="ECO:0007669"/>
    <property type="project" value="UniProtKB-KW"/>
</dbReference>
<dbReference type="Gene3D" id="3.30.70.270">
    <property type="match status" value="2"/>
</dbReference>
<dbReference type="InterPro" id="IPR021109">
    <property type="entry name" value="Peptidase_aspartic_dom_sf"/>
</dbReference>
<dbReference type="PANTHER" id="PTHR37984">
    <property type="entry name" value="PROTEIN CBG26694"/>
    <property type="match status" value="1"/>
</dbReference>
<keyword evidence="3" id="KW-0540">Nuclease</keyword>
<dbReference type="PANTHER" id="PTHR37984:SF5">
    <property type="entry name" value="PROTEIN NYNRIN-LIKE"/>
    <property type="match status" value="1"/>
</dbReference>
<evidence type="ECO:0000256" key="5">
    <source>
        <dbReference type="ARBA" id="ARBA00023268"/>
    </source>
</evidence>
<keyword evidence="5" id="KW-0511">Multifunctional enzyme</keyword>
<proteinExistence type="predicted"/>
<dbReference type="GO" id="GO:0016779">
    <property type="term" value="F:nucleotidyltransferase activity"/>
    <property type="evidence" value="ECO:0007669"/>
    <property type="project" value="UniProtKB-KW"/>
</dbReference>
<dbReference type="Gene3D" id="2.40.70.10">
    <property type="entry name" value="Acid Proteases"/>
    <property type="match status" value="1"/>
</dbReference>
<keyword evidence="4" id="KW-0255">Endonuclease</keyword>
<feature type="domain" description="Reverse transcriptase/retrotransposon-derived protein RNase H-like" evidence="6">
    <location>
        <begin position="568"/>
        <end position="644"/>
    </location>
</feature>
<dbReference type="AlphaFoldDB" id="A0A438II21"/>
<dbReference type="SUPFAM" id="SSF56672">
    <property type="entry name" value="DNA/RNA polymerases"/>
    <property type="match status" value="1"/>
</dbReference>
<keyword evidence="2" id="KW-0548">Nucleotidyltransferase</keyword>
<dbReference type="Proteomes" id="UP000288805">
    <property type="component" value="Unassembled WGS sequence"/>
</dbReference>
<gene>
    <name evidence="7" type="primary">pol_2530</name>
    <name evidence="7" type="ORF">CK203_020886</name>
</gene>
<comment type="caution">
    <text evidence="7">The sequence shown here is derived from an EMBL/GenBank/DDBJ whole genome shotgun (WGS) entry which is preliminary data.</text>
</comment>
<evidence type="ECO:0000256" key="2">
    <source>
        <dbReference type="ARBA" id="ARBA00022695"/>
    </source>
</evidence>
<dbReference type="InterPro" id="IPR043128">
    <property type="entry name" value="Rev_trsase/Diguanyl_cyclase"/>
</dbReference>
<evidence type="ECO:0000256" key="1">
    <source>
        <dbReference type="ARBA" id="ARBA00022679"/>
    </source>
</evidence>
<dbReference type="FunFam" id="3.30.70.270:FF:000020">
    <property type="entry name" value="Transposon Tf2-6 polyprotein-like Protein"/>
    <property type="match status" value="1"/>
</dbReference>
<sequence>MTQHNGLRVSTNSLNTKALWKHKRRLWLPFIWKGRQINGGSGCARLIMRKGRRQTGSLREYQREFERLGNRVQGWTQKALVSTFMGGLKAEIEDEIRMFKPKSLKEAISLVRMRDEQLNRHETATRPFSRTTIGSSPTKMKTLSPMKRLTWAKMQMRRAQGLCFNCDEKFAPGHKCKGPQLLLLEGNYDEEENDEVGAHTHLRGEPGISLHALTGWSTRTMRVSAKVGPHELIVLIDSGSTHNFINERITELLQLPVVSTKPFNVKVANSDPLKCQGRFENVLVLLQGIPFILTLYSLPLIGLDMMLGVHWLEQLGTVVCDWKRMTMKFSWKDQRHQLEGIDNQPIQPTKFKTISKEIKQRNSIFAVCLHAAMEEVSQGIQLEMQQLLQEFEDIYQEPKQLPPKREIDHHINLKEGTEPINVRPYRALNAVTIKDRFPIPTVDDMFDELYGATFFTKLDLRSGYHQATMNSIFWPYLREFVHHKFFIKLGKCAFGHQEVEYLGHIVTPQGVKVDQGKIKAMLNWPRPTNVSDLRGFLGLTGYYRKFVRNYRVIARPLTNLLKNGQFRWTEETEDAFKALKQAMTSTSTLTMPNFNEPFVIESDASGVGIRAVLTQQGRSIAFMSRALGITKHHGLPMPKKCLPLFNLFGLGDLTWYDYEITYKPGRENSAADALSRVTDDPSLNTLFVPQTSLWNAIKKEANEHPYMV</sequence>
<accession>A0A438II21</accession>
<keyword evidence="4" id="KW-0378">Hydrolase</keyword>
<dbReference type="Pfam" id="PF08284">
    <property type="entry name" value="RVP_2"/>
    <property type="match status" value="1"/>
</dbReference>
<dbReference type="InterPro" id="IPR043502">
    <property type="entry name" value="DNA/RNA_pol_sf"/>
</dbReference>
<dbReference type="CDD" id="cd00303">
    <property type="entry name" value="retropepsin_like"/>
    <property type="match status" value="1"/>
</dbReference>
<evidence type="ECO:0000313" key="7">
    <source>
        <dbReference type="EMBL" id="RVW96359.1"/>
    </source>
</evidence>
<dbReference type="InterPro" id="IPR050951">
    <property type="entry name" value="Retrovirus_Pol_polyprotein"/>
</dbReference>
<evidence type="ECO:0000259" key="6">
    <source>
        <dbReference type="Pfam" id="PF17919"/>
    </source>
</evidence>
<dbReference type="SUPFAM" id="SSF50630">
    <property type="entry name" value="Acid proteases"/>
    <property type="match status" value="1"/>
</dbReference>
<dbReference type="EMBL" id="QGNW01000108">
    <property type="protein sequence ID" value="RVW96359.1"/>
    <property type="molecule type" value="Genomic_DNA"/>
</dbReference>
<evidence type="ECO:0000256" key="4">
    <source>
        <dbReference type="ARBA" id="ARBA00022759"/>
    </source>
</evidence>
<reference evidence="7 8" key="1">
    <citation type="journal article" date="2018" name="PLoS Genet.">
        <title>Population sequencing reveals clonal diversity and ancestral inbreeding in the grapevine cultivar Chardonnay.</title>
        <authorList>
            <person name="Roach M.J."/>
            <person name="Johnson D.L."/>
            <person name="Bohlmann J."/>
            <person name="van Vuuren H.J."/>
            <person name="Jones S.J."/>
            <person name="Pretorius I.S."/>
            <person name="Schmidt S.A."/>
            <person name="Borneman A.R."/>
        </authorList>
    </citation>
    <scope>NUCLEOTIDE SEQUENCE [LARGE SCALE GENOMIC DNA]</scope>
    <source>
        <strain evidence="8">cv. Chardonnay</strain>
        <tissue evidence="7">Leaf</tissue>
    </source>
</reference>
<name>A0A438II21_VITVI</name>
<dbReference type="InterPro" id="IPR041577">
    <property type="entry name" value="RT_RNaseH_2"/>
</dbReference>
<evidence type="ECO:0000256" key="3">
    <source>
        <dbReference type="ARBA" id="ARBA00022722"/>
    </source>
</evidence>
<keyword evidence="1" id="KW-0808">Transferase</keyword>
<protein>
    <submittedName>
        <fullName evidence="7">Retrovirus-related Pol polyprotein from transposon 297</fullName>
    </submittedName>
</protein>
<dbReference type="Pfam" id="PF17919">
    <property type="entry name" value="RT_RNaseH_2"/>
    <property type="match status" value="1"/>
</dbReference>